<evidence type="ECO:0000313" key="3">
    <source>
        <dbReference type="Proteomes" id="UP000198539"/>
    </source>
</evidence>
<dbReference type="Pfam" id="PF01425">
    <property type="entry name" value="Amidase"/>
    <property type="match status" value="1"/>
</dbReference>
<evidence type="ECO:0000259" key="1">
    <source>
        <dbReference type="Pfam" id="PF01425"/>
    </source>
</evidence>
<dbReference type="InterPro" id="IPR023631">
    <property type="entry name" value="Amidase_dom"/>
</dbReference>
<dbReference type="RefSeq" id="WP_092887863.1">
    <property type="nucleotide sequence ID" value="NZ_CP061498.1"/>
</dbReference>
<dbReference type="GO" id="GO:0003824">
    <property type="term" value="F:catalytic activity"/>
    <property type="evidence" value="ECO:0007669"/>
    <property type="project" value="InterPro"/>
</dbReference>
<dbReference type="Proteomes" id="UP000198539">
    <property type="component" value="Unassembled WGS sequence"/>
</dbReference>
<dbReference type="EMBL" id="FNOM01000004">
    <property type="protein sequence ID" value="SDW94917.1"/>
    <property type="molecule type" value="Genomic_DNA"/>
</dbReference>
<gene>
    <name evidence="2" type="ORF">SAMN04488238_104276</name>
</gene>
<organism evidence="2 3">
    <name type="scientific">Roseicitreum antarcticum</name>
    <dbReference type="NCBI Taxonomy" id="564137"/>
    <lineage>
        <taxon>Bacteria</taxon>
        <taxon>Pseudomonadati</taxon>
        <taxon>Pseudomonadota</taxon>
        <taxon>Alphaproteobacteria</taxon>
        <taxon>Rhodobacterales</taxon>
        <taxon>Paracoccaceae</taxon>
        <taxon>Roseicitreum</taxon>
    </lineage>
</organism>
<proteinExistence type="predicted"/>
<sequence length="472" mass="49021">MQITSKTAVEIRSGLRAGDWSCVEVVQAHLDQIACANPTINAFVTLCPDAALAQALALDAAPRDTWGPLAGLPVGIKDVTETQGLRTTFGSRLLADNVPDHDAAIVQRLRGAGAIVIGKTNTPEFAAGANTRNELFGATVNPWDTTRTVGGSTGGGAAALAAHMVPLAEGTDFGGSLRTPASFCGLVGLRPTAGLIASAPVAQPWDMGRVNGPMARTATDVALMLGALTGVEDASAISTPPDWPMAPGALPDWVAQFDAHGLRVGYTPDLAGRGIDTGVAQVCAAGLAQAAAVTGVDVATTDLSLADSNDAYLRLRGLWMVCNYHDTLGRLDDLNPALRGNIEAGLKITALQIAQARAQQKVAWQRMMEALQTCDVIATPTVPVPPFPVTVNHPTAINGRPLNSYVDWLAQTYLVTLTGLPALSVPIGVDADGLPVGLQLISKRFSEPLLLGLAQCIQRAVPLPLPPTRFGA</sequence>
<dbReference type="SUPFAM" id="SSF75304">
    <property type="entry name" value="Amidase signature (AS) enzymes"/>
    <property type="match status" value="1"/>
</dbReference>
<dbReference type="AlphaFoldDB" id="A0A1H2XPZ9"/>
<dbReference type="STRING" id="564137.SAMN04488238_104276"/>
<accession>A0A1H2XPZ9</accession>
<keyword evidence="3" id="KW-1185">Reference proteome</keyword>
<dbReference type="InterPro" id="IPR000120">
    <property type="entry name" value="Amidase"/>
</dbReference>
<protein>
    <submittedName>
        <fullName evidence="2">Amidase</fullName>
    </submittedName>
</protein>
<dbReference type="Gene3D" id="3.90.1300.10">
    <property type="entry name" value="Amidase signature (AS) domain"/>
    <property type="match status" value="1"/>
</dbReference>
<evidence type="ECO:0000313" key="2">
    <source>
        <dbReference type="EMBL" id="SDW94917.1"/>
    </source>
</evidence>
<name>A0A1H2XPZ9_9RHOB</name>
<dbReference type="PANTHER" id="PTHR11895:SF76">
    <property type="entry name" value="INDOLEACETAMIDE HYDROLASE"/>
    <property type="match status" value="1"/>
</dbReference>
<reference evidence="2 3" key="1">
    <citation type="submission" date="2016-10" db="EMBL/GenBank/DDBJ databases">
        <authorList>
            <person name="de Groot N.N."/>
        </authorList>
    </citation>
    <scope>NUCLEOTIDE SEQUENCE [LARGE SCALE GENOMIC DNA]</scope>
    <source>
        <strain evidence="2 3">CGMCC 1.8894</strain>
    </source>
</reference>
<dbReference type="InterPro" id="IPR036928">
    <property type="entry name" value="AS_sf"/>
</dbReference>
<feature type="domain" description="Amidase" evidence="1">
    <location>
        <begin position="24"/>
        <end position="451"/>
    </location>
</feature>
<dbReference type="OrthoDB" id="9777859at2"/>
<dbReference type="PANTHER" id="PTHR11895">
    <property type="entry name" value="TRANSAMIDASE"/>
    <property type="match status" value="1"/>
</dbReference>